<dbReference type="RefSeq" id="XP_024683729.1">
    <property type="nucleotide sequence ID" value="XM_024821085.1"/>
</dbReference>
<dbReference type="EMBL" id="MSZS01000003">
    <property type="protein sequence ID" value="PKX95134.1"/>
    <property type="molecule type" value="Genomic_DNA"/>
</dbReference>
<dbReference type="AlphaFoldDB" id="A0A2I1CC00"/>
<evidence type="ECO:0000313" key="1">
    <source>
        <dbReference type="EMBL" id="PKX95134.1"/>
    </source>
</evidence>
<name>A0A2I1CC00_ASPN1</name>
<dbReference type="GeneID" id="36528411"/>
<dbReference type="VEuPathDB" id="FungiDB:P174DRAFT_126604"/>
<accession>A0A2I1CC00</accession>
<sequence>MSKISDTYEDIKEKKEKSKTLYMSETGITEKSGERSPHKFIGFGHAADDLCRPPRRASRIVKSDKGLKGMQDCLAVTDHHGLSVIKGEVCSSQAATTNPPRRSRRKPNPNTLAAVARSPKKVLCQQHSGQRLGHHLGHHLLYHFLYLLLYLLRSSHLSPQ</sequence>
<gene>
    <name evidence="1" type="ORF">P174DRAFT_126604</name>
</gene>
<proteinExistence type="predicted"/>
<reference evidence="2" key="1">
    <citation type="journal article" date="2018" name="Proc. Natl. Acad. Sci. U.S.A.">
        <title>Linking secondary metabolites to gene clusters through genome sequencing of six diverse Aspergillus species.</title>
        <authorList>
            <person name="Kaerboelling I."/>
            <person name="Vesth T.C."/>
            <person name="Frisvad J.C."/>
            <person name="Nybo J.L."/>
            <person name="Theobald S."/>
            <person name="Kuo A."/>
            <person name="Bowyer P."/>
            <person name="Matsuda Y."/>
            <person name="Mondo S."/>
            <person name="Lyhne E.K."/>
            <person name="Kogle M.E."/>
            <person name="Clum A."/>
            <person name="Lipzen A."/>
            <person name="Salamov A."/>
            <person name="Ngan C.Y."/>
            <person name="Daum C."/>
            <person name="Chiniquy J."/>
            <person name="Barry K."/>
            <person name="LaButti K."/>
            <person name="Haridas S."/>
            <person name="Simmons B.A."/>
            <person name="Magnuson J.K."/>
            <person name="Mortensen U.H."/>
            <person name="Larsen T.O."/>
            <person name="Grigoriev I.V."/>
            <person name="Baker S.E."/>
            <person name="Andersen M.R."/>
        </authorList>
    </citation>
    <scope>NUCLEOTIDE SEQUENCE [LARGE SCALE GENOMIC DNA]</scope>
    <source>
        <strain evidence="2">IBT 16806</strain>
    </source>
</reference>
<evidence type="ECO:0000313" key="2">
    <source>
        <dbReference type="Proteomes" id="UP000234474"/>
    </source>
</evidence>
<dbReference type="Proteomes" id="UP000234474">
    <property type="component" value="Unassembled WGS sequence"/>
</dbReference>
<protein>
    <submittedName>
        <fullName evidence="1">Uncharacterized protein</fullName>
    </submittedName>
</protein>
<comment type="caution">
    <text evidence="1">The sequence shown here is derived from an EMBL/GenBank/DDBJ whole genome shotgun (WGS) entry which is preliminary data.</text>
</comment>
<keyword evidence="2" id="KW-1185">Reference proteome</keyword>
<organism evidence="1 2">
    <name type="scientific">Aspergillus novofumigatus (strain IBT 16806)</name>
    <dbReference type="NCBI Taxonomy" id="1392255"/>
    <lineage>
        <taxon>Eukaryota</taxon>
        <taxon>Fungi</taxon>
        <taxon>Dikarya</taxon>
        <taxon>Ascomycota</taxon>
        <taxon>Pezizomycotina</taxon>
        <taxon>Eurotiomycetes</taxon>
        <taxon>Eurotiomycetidae</taxon>
        <taxon>Eurotiales</taxon>
        <taxon>Aspergillaceae</taxon>
        <taxon>Aspergillus</taxon>
        <taxon>Aspergillus subgen. Fumigati</taxon>
    </lineage>
</organism>